<dbReference type="AlphaFoldDB" id="A0AAW1CLP3"/>
<keyword evidence="7 11" id="KW-0653">Protein transport</keyword>
<evidence type="ECO:0000256" key="8">
    <source>
        <dbReference type="ARBA" id="ARBA00023034"/>
    </source>
</evidence>
<dbReference type="InterPro" id="IPR048368">
    <property type="entry name" value="COG6_N"/>
</dbReference>
<evidence type="ECO:0000256" key="10">
    <source>
        <dbReference type="ARBA" id="ARBA00031348"/>
    </source>
</evidence>
<evidence type="ECO:0000256" key="5">
    <source>
        <dbReference type="ARBA" id="ARBA00020973"/>
    </source>
</evidence>
<dbReference type="PANTHER" id="PTHR21506">
    <property type="entry name" value="COMPONENT OF OLIGOMERIC GOLGI COMPLEX 6"/>
    <property type="match status" value="1"/>
</dbReference>
<keyword evidence="6 11" id="KW-0813">Transport</keyword>
<accession>A0AAW1CLP3</accession>
<reference evidence="14 15" key="1">
    <citation type="submission" date="2022-12" db="EMBL/GenBank/DDBJ databases">
        <title>Chromosome-level genome assembly of true bugs.</title>
        <authorList>
            <person name="Ma L."/>
            <person name="Li H."/>
        </authorList>
    </citation>
    <scope>NUCLEOTIDE SEQUENCE [LARGE SCALE GENOMIC DNA]</scope>
    <source>
        <strain evidence="14">Lab_2022b</strain>
    </source>
</reference>
<comment type="subcellular location">
    <subcellularLocation>
        <location evidence="2 11">Golgi apparatus membrane</location>
        <topology evidence="2 11">Peripheral membrane protein</topology>
    </subcellularLocation>
</comment>
<protein>
    <recommendedName>
        <fullName evidence="5 11">Conserved oligomeric Golgi complex subunit 6</fullName>
        <shortName evidence="11">COG complex subunit 6</shortName>
    </recommendedName>
    <alternativeName>
        <fullName evidence="10 11">Component of oligomeric Golgi complex 6</fullName>
    </alternativeName>
</protein>
<dbReference type="Proteomes" id="UP001461498">
    <property type="component" value="Unassembled WGS sequence"/>
</dbReference>
<proteinExistence type="inferred from homology"/>
<comment type="function">
    <text evidence="1 11">Required for normal Golgi function.</text>
</comment>
<evidence type="ECO:0000256" key="11">
    <source>
        <dbReference type="RuleBase" id="RU365075"/>
    </source>
</evidence>
<dbReference type="Pfam" id="PF06419">
    <property type="entry name" value="COG6_N"/>
    <property type="match status" value="1"/>
</dbReference>
<feature type="domain" description="Conserved oligomeric complex COG6 N-terminal" evidence="12">
    <location>
        <begin position="39"/>
        <end position="150"/>
    </location>
</feature>
<dbReference type="PANTHER" id="PTHR21506:SF0">
    <property type="entry name" value="CONSERVED OLIGOMERIC GOLGI COMPLEX SUBUNIT 6"/>
    <property type="match status" value="1"/>
</dbReference>
<evidence type="ECO:0000313" key="15">
    <source>
        <dbReference type="Proteomes" id="UP001461498"/>
    </source>
</evidence>
<dbReference type="InterPro" id="IPR048369">
    <property type="entry name" value="COG6_C"/>
</dbReference>
<evidence type="ECO:0000256" key="7">
    <source>
        <dbReference type="ARBA" id="ARBA00022927"/>
    </source>
</evidence>
<comment type="similarity">
    <text evidence="3 11">Belongs to the COG6 family.</text>
</comment>
<evidence type="ECO:0000256" key="6">
    <source>
        <dbReference type="ARBA" id="ARBA00022448"/>
    </source>
</evidence>
<evidence type="ECO:0000256" key="9">
    <source>
        <dbReference type="ARBA" id="ARBA00023136"/>
    </source>
</evidence>
<dbReference type="EMBL" id="JAPXFL010000011">
    <property type="protein sequence ID" value="KAK9499851.1"/>
    <property type="molecule type" value="Genomic_DNA"/>
</dbReference>
<dbReference type="GO" id="GO:0006891">
    <property type="term" value="P:intra-Golgi vesicle-mediated transport"/>
    <property type="evidence" value="ECO:0007669"/>
    <property type="project" value="UniProtKB-UniRule"/>
</dbReference>
<dbReference type="GO" id="GO:0015031">
    <property type="term" value="P:protein transport"/>
    <property type="evidence" value="ECO:0007669"/>
    <property type="project" value="UniProtKB-KW"/>
</dbReference>
<comment type="caution">
    <text evidence="14">The sequence shown here is derived from an EMBL/GenBank/DDBJ whole genome shotgun (WGS) entry which is preliminary data.</text>
</comment>
<evidence type="ECO:0000256" key="2">
    <source>
        <dbReference type="ARBA" id="ARBA00004395"/>
    </source>
</evidence>
<keyword evidence="15" id="KW-1185">Reference proteome</keyword>
<keyword evidence="9 11" id="KW-0472">Membrane</keyword>
<evidence type="ECO:0000259" key="12">
    <source>
        <dbReference type="Pfam" id="PF06419"/>
    </source>
</evidence>
<gene>
    <name evidence="14" type="ORF">O3M35_002809</name>
</gene>
<organism evidence="14 15">
    <name type="scientific">Rhynocoris fuscipes</name>
    <dbReference type="NCBI Taxonomy" id="488301"/>
    <lineage>
        <taxon>Eukaryota</taxon>
        <taxon>Metazoa</taxon>
        <taxon>Ecdysozoa</taxon>
        <taxon>Arthropoda</taxon>
        <taxon>Hexapoda</taxon>
        <taxon>Insecta</taxon>
        <taxon>Pterygota</taxon>
        <taxon>Neoptera</taxon>
        <taxon>Paraneoptera</taxon>
        <taxon>Hemiptera</taxon>
        <taxon>Heteroptera</taxon>
        <taxon>Panheteroptera</taxon>
        <taxon>Cimicomorpha</taxon>
        <taxon>Reduviidae</taxon>
        <taxon>Harpactorinae</taxon>
        <taxon>Harpactorini</taxon>
        <taxon>Rhynocoris</taxon>
    </lineage>
</organism>
<dbReference type="SMART" id="SM01087">
    <property type="entry name" value="COG6"/>
    <property type="match status" value="1"/>
</dbReference>
<dbReference type="GO" id="GO:0000139">
    <property type="term" value="C:Golgi membrane"/>
    <property type="evidence" value="ECO:0007669"/>
    <property type="project" value="UniProtKB-SubCell"/>
</dbReference>
<dbReference type="Pfam" id="PF20653">
    <property type="entry name" value="COG6_C"/>
    <property type="match status" value="1"/>
</dbReference>
<name>A0AAW1CLP3_9HEMI</name>
<evidence type="ECO:0000256" key="3">
    <source>
        <dbReference type="ARBA" id="ARBA00011023"/>
    </source>
</evidence>
<evidence type="ECO:0000256" key="4">
    <source>
        <dbReference type="ARBA" id="ARBA00011166"/>
    </source>
</evidence>
<keyword evidence="8 11" id="KW-0333">Golgi apparatus</keyword>
<evidence type="ECO:0000256" key="1">
    <source>
        <dbReference type="ARBA" id="ARBA00003627"/>
    </source>
</evidence>
<sequence>MASNEEHDKVNSISKRVNKVLESRIENDKDTLMALKELNSYFHENTIQSRRNLRSKIEKRSLSINENFLSAFREVKERLDAVYEDVINMNNAVQTMSQQLAATKAQTNQLIEQTTKLQAENEKISMEEQIASAMIKTFQLTESEVNSLREGDINEDFFKALERAATIHNDCRTLMQCGHQVIAIEIMEQMALFQETGLERLYRWAQTNCKSIESPAISSLLTKAMAKMQDRPVLFKYVVSAYCTHRRSVLVRIFVDALTKGGPGGTPRPIEMSAHDPQRYISDMLAFLHQAVPSERENLAILLSACQNMDVSEEIQEALATISEGVVTPLKVRIEQIILSPEIPLKTMYIITNLLSFYKQTFSQEVGEKSGLARGLSECESTCCDMLLGKLGNIVRKEVMERVSLPPKDLSPSPGVDYLLSLLRDLLSVARVSNYHHEFLNKLVSAVLDPLLEGVNVSASRLNTTDMAVYLLNCLHLMQTTVTLYEFIDDRLERLQAQCDAQIDTLTSEQASSLVANLNLGPIYMILEEQGRTDPLSHIPGMQPSLLANFISKFDSFVSMPELLLLPQVHCLLSGVHRWTVQRRATEVILAIYKKVYSSVHDPANLYDSPQTLMPRTPQEVADILLQNRASVGSTADKNIDEVYKEVMCWPHQIF</sequence>
<feature type="domain" description="Conserved Oligomeric Golgi complex subunit 6 C-terminal" evidence="13">
    <location>
        <begin position="182"/>
        <end position="625"/>
    </location>
</feature>
<evidence type="ECO:0000313" key="14">
    <source>
        <dbReference type="EMBL" id="KAK9499851.1"/>
    </source>
</evidence>
<dbReference type="GO" id="GO:0017119">
    <property type="term" value="C:Golgi transport complex"/>
    <property type="evidence" value="ECO:0007669"/>
    <property type="project" value="UniProtKB-UniRule"/>
</dbReference>
<comment type="subunit">
    <text evidence="4">Component of the conserved oligomeric Golgi complex which is composed of eight different subunits and is required for normal Golgi morphology and localization.</text>
</comment>
<evidence type="ECO:0000259" key="13">
    <source>
        <dbReference type="Pfam" id="PF20653"/>
    </source>
</evidence>
<dbReference type="InterPro" id="IPR010490">
    <property type="entry name" value="COG6"/>
</dbReference>